<reference evidence="5 6" key="1">
    <citation type="journal article" date="2024" name="Nat. Commun.">
        <title>Phylogenomics reveals the evolutionary origins of lichenization in chlorophyte algae.</title>
        <authorList>
            <person name="Puginier C."/>
            <person name="Libourel C."/>
            <person name="Otte J."/>
            <person name="Skaloud P."/>
            <person name="Haon M."/>
            <person name="Grisel S."/>
            <person name="Petersen M."/>
            <person name="Berrin J.G."/>
            <person name="Delaux P.M."/>
            <person name="Dal Grande F."/>
            <person name="Keller J."/>
        </authorList>
    </citation>
    <scope>NUCLEOTIDE SEQUENCE [LARGE SCALE GENOMIC DNA]</scope>
    <source>
        <strain evidence="5 6">SAG 2036</strain>
    </source>
</reference>
<dbReference type="GO" id="GO:0008477">
    <property type="term" value="F:purine nucleosidase activity"/>
    <property type="evidence" value="ECO:0007669"/>
    <property type="project" value="TreeGrafter"/>
</dbReference>
<feature type="domain" description="Inosine/uridine-preferring nucleoside hydrolase" evidence="4">
    <location>
        <begin position="13"/>
        <end position="314"/>
    </location>
</feature>
<dbReference type="GO" id="GO:0006152">
    <property type="term" value="P:purine nucleoside catabolic process"/>
    <property type="evidence" value="ECO:0007669"/>
    <property type="project" value="TreeGrafter"/>
</dbReference>
<accession>A0AAW1PEU1</accession>
<dbReference type="PANTHER" id="PTHR12304">
    <property type="entry name" value="INOSINE-URIDINE PREFERRING NUCLEOSIDE HYDROLASE"/>
    <property type="match status" value="1"/>
</dbReference>
<dbReference type="InterPro" id="IPR023186">
    <property type="entry name" value="IUNH"/>
</dbReference>
<dbReference type="PANTHER" id="PTHR12304:SF59">
    <property type="entry name" value="INOSINE-URIDINE PREFERRING NUCLEOSIDE HYDROLASE FAMILY PROTEIN"/>
    <property type="match status" value="1"/>
</dbReference>
<evidence type="ECO:0000256" key="2">
    <source>
        <dbReference type="ARBA" id="ARBA00022801"/>
    </source>
</evidence>
<dbReference type="AlphaFoldDB" id="A0AAW1PEU1"/>
<keyword evidence="6" id="KW-1185">Reference proteome</keyword>
<dbReference type="EMBL" id="JALJOQ010000024">
    <property type="protein sequence ID" value="KAK9808375.1"/>
    <property type="molecule type" value="Genomic_DNA"/>
</dbReference>
<comment type="caution">
    <text evidence="5">The sequence shown here is derived from an EMBL/GenBank/DDBJ whole genome shotgun (WGS) entry which is preliminary data.</text>
</comment>
<evidence type="ECO:0000313" key="6">
    <source>
        <dbReference type="Proteomes" id="UP001465755"/>
    </source>
</evidence>
<dbReference type="GO" id="GO:0005829">
    <property type="term" value="C:cytosol"/>
    <property type="evidence" value="ECO:0007669"/>
    <property type="project" value="TreeGrafter"/>
</dbReference>
<gene>
    <name evidence="5" type="ORF">WJX73_008616</name>
</gene>
<name>A0AAW1PEU1_9CHLO</name>
<dbReference type="Pfam" id="PF01156">
    <property type="entry name" value="IU_nuc_hydro"/>
    <property type="match status" value="1"/>
</dbReference>
<protein>
    <recommendedName>
        <fullName evidence="4">Inosine/uridine-preferring nucleoside hydrolase domain-containing protein</fullName>
    </recommendedName>
</protein>
<evidence type="ECO:0000259" key="4">
    <source>
        <dbReference type="Pfam" id="PF01156"/>
    </source>
</evidence>
<organism evidence="5 6">
    <name type="scientific">Symbiochloris irregularis</name>
    <dbReference type="NCBI Taxonomy" id="706552"/>
    <lineage>
        <taxon>Eukaryota</taxon>
        <taxon>Viridiplantae</taxon>
        <taxon>Chlorophyta</taxon>
        <taxon>core chlorophytes</taxon>
        <taxon>Trebouxiophyceae</taxon>
        <taxon>Trebouxiales</taxon>
        <taxon>Trebouxiaceae</taxon>
        <taxon>Symbiochloris</taxon>
    </lineage>
</organism>
<dbReference type="InterPro" id="IPR001910">
    <property type="entry name" value="Inosine/uridine_hydrolase_dom"/>
</dbReference>
<dbReference type="Gene3D" id="3.90.245.10">
    <property type="entry name" value="Ribonucleoside hydrolase-like"/>
    <property type="match status" value="1"/>
</dbReference>
<dbReference type="Proteomes" id="UP001465755">
    <property type="component" value="Unassembled WGS sequence"/>
</dbReference>
<evidence type="ECO:0000256" key="3">
    <source>
        <dbReference type="ARBA" id="ARBA00023295"/>
    </source>
</evidence>
<dbReference type="SUPFAM" id="SSF53590">
    <property type="entry name" value="Nucleoside hydrolase"/>
    <property type="match status" value="1"/>
</dbReference>
<evidence type="ECO:0000313" key="5">
    <source>
        <dbReference type="EMBL" id="KAK9808375.1"/>
    </source>
</evidence>
<dbReference type="InterPro" id="IPR036452">
    <property type="entry name" value="Ribo_hydro-like"/>
</dbReference>
<evidence type="ECO:0000256" key="1">
    <source>
        <dbReference type="ARBA" id="ARBA00009176"/>
    </source>
</evidence>
<dbReference type="CDD" id="cd02651">
    <property type="entry name" value="nuc_hydro_IU_UC_XIUA"/>
    <property type="match status" value="1"/>
</dbReference>
<sequence>MDSDLLRHGLHTVWLDVDPGHDDALALTLAGHSSRLHLLGVSTVAGNQTVEKVTTNCLSVLEAAGLADTAVVKGQGKPLMRSAPLLCPEIHGSSGLDLRIGSLPSPTRQALPGKAVNVMFERISAHHAARGQRVSLVCTGVLTNAALLLLLYPEMADSLQQIVLMGGCMGVGNTHPVAEFNIQCDPEAAKVVFESGVKVVMVPLEVTHTALATDDIIADICPHAPFGRLVKDIILYFAETYRTVFNFQAPPLHDPCAVAYVARPDIFQVQHMRVDVETSSSLTAGQTVCDVWGQSPLPPNVHVAKVMDVASFWAMMKESIQTASQQSQIIWPPTGVGT</sequence>
<keyword evidence="3" id="KW-0326">Glycosidase</keyword>
<keyword evidence="2" id="KW-0378">Hydrolase</keyword>
<proteinExistence type="inferred from homology"/>
<comment type="similarity">
    <text evidence="1">Belongs to the IUNH family.</text>
</comment>